<feature type="transmembrane region" description="Helical" evidence="6">
    <location>
        <begin position="252"/>
        <end position="278"/>
    </location>
</feature>
<evidence type="ECO:0000256" key="6">
    <source>
        <dbReference type="SAM" id="Phobius"/>
    </source>
</evidence>
<dbReference type="GO" id="GO:0006835">
    <property type="term" value="P:dicarboxylic acid transport"/>
    <property type="evidence" value="ECO:0007669"/>
    <property type="project" value="TreeGrafter"/>
</dbReference>
<reference evidence="7 8" key="1">
    <citation type="submission" date="2019-03" db="EMBL/GenBank/DDBJ databases">
        <title>Genomic Encyclopedia of Type Strains, Phase IV (KMG-IV): sequencing the most valuable type-strain genomes for metagenomic binning, comparative biology and taxonomic classification.</title>
        <authorList>
            <person name="Goeker M."/>
        </authorList>
    </citation>
    <scope>NUCLEOTIDE SEQUENCE [LARGE SCALE GENOMIC DNA]</scope>
    <source>
        <strain evidence="7 8">DSM 100055</strain>
    </source>
</reference>
<protein>
    <submittedName>
        <fullName evidence="7">Na+/H+-dicarboxylate symporter</fullName>
    </submittedName>
</protein>
<dbReference type="Pfam" id="PF00375">
    <property type="entry name" value="SDF"/>
    <property type="match status" value="1"/>
</dbReference>
<dbReference type="Gene3D" id="1.10.3860.10">
    <property type="entry name" value="Sodium:dicarboxylate symporter"/>
    <property type="match status" value="1"/>
</dbReference>
<dbReference type="PRINTS" id="PR00173">
    <property type="entry name" value="EDTRNSPORT"/>
</dbReference>
<dbReference type="InterPro" id="IPR001991">
    <property type="entry name" value="Na-dicarboxylate_symporter"/>
</dbReference>
<feature type="transmembrane region" description="Helical" evidence="6">
    <location>
        <begin position="75"/>
        <end position="101"/>
    </location>
</feature>
<feature type="transmembrane region" description="Helical" evidence="6">
    <location>
        <begin position="186"/>
        <end position="204"/>
    </location>
</feature>
<dbReference type="SUPFAM" id="SSF118215">
    <property type="entry name" value="Proton glutamate symport protein"/>
    <property type="match status" value="1"/>
</dbReference>
<organism evidence="7 8">
    <name type="scientific">Hypnocyclicus thermotrophus</name>
    <dbReference type="NCBI Taxonomy" id="1627895"/>
    <lineage>
        <taxon>Bacteria</taxon>
        <taxon>Fusobacteriati</taxon>
        <taxon>Fusobacteriota</taxon>
        <taxon>Fusobacteriia</taxon>
        <taxon>Fusobacteriales</taxon>
        <taxon>Fusobacteriaceae</taxon>
        <taxon>Hypnocyclicus</taxon>
    </lineage>
</organism>
<evidence type="ECO:0000313" key="7">
    <source>
        <dbReference type="EMBL" id="TDT72286.1"/>
    </source>
</evidence>
<dbReference type="InterPro" id="IPR036458">
    <property type="entry name" value="Na:dicarbo_symporter_sf"/>
</dbReference>
<feature type="transmembrane region" description="Helical" evidence="6">
    <location>
        <begin position="225"/>
        <end position="246"/>
    </location>
</feature>
<accession>A0AA46E033</accession>
<evidence type="ECO:0000256" key="2">
    <source>
        <dbReference type="ARBA" id="ARBA00022448"/>
    </source>
</evidence>
<dbReference type="EMBL" id="SOBG01000001">
    <property type="protein sequence ID" value="TDT72286.1"/>
    <property type="molecule type" value="Genomic_DNA"/>
</dbReference>
<proteinExistence type="predicted"/>
<keyword evidence="3 6" id="KW-0812">Transmembrane</keyword>
<keyword evidence="8" id="KW-1185">Reference proteome</keyword>
<sequence>MIIYKIYYLDLNNIFEKSYKNYIIFVYSSVKGDDFIMKKGKINLGVAILIAMILGIIVGAVMGPKATIFAPLGHVFISLIKMLVIPLVTVSIILGASSLGGTKSAGKIGIGTFVYYLGTTAVAVTLGLIMGGIFKPGLGLSEAALPKEFLDMAGSLADKGEIAGFWDTLIGIIPTNPINSLVTGNILQILFFSLFLGIGLSAISKEKREPVLTVLTGLNEAMIWMIMKVMIIAPIGVFGLMADAVGTFGYDILALVVKLLLVYTITLLIQTFGVYPTLVKTFSKKSPINFIKKISKAQIVALSTSSSMATLPVTFEVCEEDLEVSNETTSFVLPLGATINMDGNAIYYALVAMFFAQMYGITLGFPQYIAIIITATIGSIGQAGVPGPSLLVVAVLLSAGLPIQALPLLFGVDRVFDMMRTAVNITGDASCAVIMDEIK</sequence>
<comment type="caution">
    <text evidence="7">The sequence shown here is derived from an EMBL/GenBank/DDBJ whole genome shotgun (WGS) entry which is preliminary data.</text>
</comment>
<keyword evidence="4 6" id="KW-1133">Transmembrane helix</keyword>
<feature type="transmembrane region" description="Helical" evidence="6">
    <location>
        <begin position="113"/>
        <end position="134"/>
    </location>
</feature>
<dbReference type="Proteomes" id="UP000294678">
    <property type="component" value="Unassembled WGS sequence"/>
</dbReference>
<evidence type="ECO:0000313" key="8">
    <source>
        <dbReference type="Proteomes" id="UP000294678"/>
    </source>
</evidence>
<keyword evidence="2" id="KW-0813">Transport</keyword>
<feature type="transmembrane region" description="Helical" evidence="6">
    <location>
        <begin position="368"/>
        <end position="385"/>
    </location>
</feature>
<evidence type="ECO:0000256" key="1">
    <source>
        <dbReference type="ARBA" id="ARBA00004141"/>
    </source>
</evidence>
<evidence type="ECO:0000256" key="4">
    <source>
        <dbReference type="ARBA" id="ARBA00022989"/>
    </source>
</evidence>
<dbReference type="PANTHER" id="PTHR42865:SF2">
    <property type="entry name" value="PROTON:GLUTAMATE SYMPORTER DAACS FAMILY"/>
    <property type="match status" value="1"/>
</dbReference>
<name>A0AA46E033_9FUSO</name>
<evidence type="ECO:0000256" key="3">
    <source>
        <dbReference type="ARBA" id="ARBA00022692"/>
    </source>
</evidence>
<gene>
    <name evidence="7" type="ORF">EV215_0074</name>
</gene>
<dbReference type="GO" id="GO:0005886">
    <property type="term" value="C:plasma membrane"/>
    <property type="evidence" value="ECO:0007669"/>
    <property type="project" value="TreeGrafter"/>
</dbReference>
<feature type="transmembrane region" description="Helical" evidence="6">
    <location>
        <begin position="44"/>
        <end position="63"/>
    </location>
</feature>
<feature type="transmembrane region" description="Helical" evidence="6">
    <location>
        <begin position="391"/>
        <end position="410"/>
    </location>
</feature>
<keyword evidence="5 6" id="KW-0472">Membrane</keyword>
<evidence type="ECO:0000256" key="5">
    <source>
        <dbReference type="ARBA" id="ARBA00023136"/>
    </source>
</evidence>
<dbReference type="AlphaFoldDB" id="A0AA46E033"/>
<comment type="subcellular location">
    <subcellularLocation>
        <location evidence="1">Membrane</location>
        <topology evidence="1">Multi-pass membrane protein</topology>
    </subcellularLocation>
</comment>
<dbReference type="PANTHER" id="PTHR42865">
    <property type="entry name" value="PROTON/GLUTAMATE-ASPARTATE SYMPORTER"/>
    <property type="match status" value="1"/>
</dbReference>
<dbReference type="GO" id="GO:0015293">
    <property type="term" value="F:symporter activity"/>
    <property type="evidence" value="ECO:0007669"/>
    <property type="project" value="InterPro"/>
</dbReference>